<dbReference type="Proteomes" id="UP001235849">
    <property type="component" value="Unassembled WGS sequence"/>
</dbReference>
<dbReference type="InterPro" id="IPR011990">
    <property type="entry name" value="TPR-like_helical_dom_sf"/>
</dbReference>
<evidence type="ECO:0000313" key="4">
    <source>
        <dbReference type="Proteomes" id="UP001235849"/>
    </source>
</evidence>
<dbReference type="RefSeq" id="WP_283765045.1">
    <property type="nucleotide sequence ID" value="NZ_JAQOSO010000003.1"/>
</dbReference>
<feature type="repeat" description="TPR" evidence="1">
    <location>
        <begin position="272"/>
        <end position="305"/>
    </location>
</feature>
<dbReference type="Pfam" id="PF14559">
    <property type="entry name" value="TPR_19"/>
    <property type="match status" value="1"/>
</dbReference>
<gene>
    <name evidence="3" type="ORF">PMG25_00980</name>
</gene>
<accession>A0ABT7B0G8</accession>
<sequence>MTLDIQNGDWQNQAKAYWEAGNYEKAASLYEQAVSDQPDEKIYYWYLGLLLLLQGQESEAQTCWLSAMLDGNEEEVEKWTEELSLILEHEAQIKYNSGQYGLAWLIRQHLGQLCPENGINYLKLIDISCYLDNISVEFITHFIDENHLYDLISQDRWINENQLIEKIVSQLLSIDRNFTELYYFIQQLLAHIPESRNQIIQDAFQQVHRSAQDKKTSLTSYENINSLIDRESDPIQTRQSYVDRGQFLMQEGRLAEAFEHYHQAITLYPNYPVFHLQLGLVLQYQGHLDRADGCYDQAISLAPNWSYAHYLKAINIKSAIDYNSQEVMDEWYANPKIMEFHSCKEQFAFYRDVIDLAVSHGVDYHHKTIADVGCGFGQLLLMIRENYQPLLIKGFDFSSSAVKTAQTIHSYPDCEFEQNDIYEGVNQTFDVVFCTEVLEHLLYPQKALINLLKMIKIKGTLILTVPNGRVDSFAGHINFWSPESWQVFIHENSQGFDIKTDVMESKENLYHLNYAIVQKL</sequence>
<protein>
    <submittedName>
        <fullName evidence="3">Tetratricopeptide repeat protein</fullName>
    </submittedName>
</protein>
<dbReference type="InterPro" id="IPR029063">
    <property type="entry name" value="SAM-dependent_MTases_sf"/>
</dbReference>
<name>A0ABT7B0G8_9CYAN</name>
<evidence type="ECO:0000313" key="3">
    <source>
        <dbReference type="EMBL" id="MDJ1172663.1"/>
    </source>
</evidence>
<evidence type="ECO:0000256" key="1">
    <source>
        <dbReference type="PROSITE-ProRule" id="PRU00339"/>
    </source>
</evidence>
<proteinExistence type="predicted"/>
<reference evidence="3 4" key="1">
    <citation type="submission" date="2023-01" db="EMBL/GenBank/DDBJ databases">
        <title>Novel diversity within Roseofilum (Cyanobacteria; Desertifilaceae) from marine benthic mats with descriptions of four novel species.</title>
        <authorList>
            <person name="Wang Y."/>
            <person name="Berthold D.E."/>
            <person name="Hu J."/>
            <person name="Lefler F.W."/>
            <person name="Laughinghouse H.D. IV."/>
        </authorList>
    </citation>
    <scope>NUCLEOTIDE SEQUENCE [LARGE SCALE GENOMIC DNA]</scope>
    <source>
        <strain evidence="3 4">BLCC-M114</strain>
    </source>
</reference>
<dbReference type="InterPro" id="IPR019734">
    <property type="entry name" value="TPR_rpt"/>
</dbReference>
<dbReference type="CDD" id="cd02440">
    <property type="entry name" value="AdoMet_MTases"/>
    <property type="match status" value="1"/>
</dbReference>
<dbReference type="SUPFAM" id="SSF53335">
    <property type="entry name" value="S-adenosyl-L-methionine-dependent methyltransferases"/>
    <property type="match status" value="1"/>
</dbReference>
<keyword evidence="1" id="KW-0802">TPR repeat</keyword>
<keyword evidence="4" id="KW-1185">Reference proteome</keyword>
<evidence type="ECO:0000259" key="2">
    <source>
        <dbReference type="Pfam" id="PF13847"/>
    </source>
</evidence>
<dbReference type="EMBL" id="JAQOSO010000003">
    <property type="protein sequence ID" value="MDJ1172663.1"/>
    <property type="molecule type" value="Genomic_DNA"/>
</dbReference>
<feature type="repeat" description="TPR" evidence="1">
    <location>
        <begin position="238"/>
        <end position="271"/>
    </location>
</feature>
<feature type="domain" description="Methyltransferase" evidence="2">
    <location>
        <begin position="366"/>
        <end position="481"/>
    </location>
</feature>
<dbReference type="SMART" id="SM00028">
    <property type="entry name" value="TPR"/>
    <property type="match status" value="3"/>
</dbReference>
<dbReference type="PROSITE" id="PS50005">
    <property type="entry name" value="TPR"/>
    <property type="match status" value="3"/>
</dbReference>
<dbReference type="PANTHER" id="PTHR43861">
    <property type="entry name" value="TRANS-ACONITATE 2-METHYLTRANSFERASE-RELATED"/>
    <property type="match status" value="1"/>
</dbReference>
<organism evidence="3 4">
    <name type="scientific">Roseofilum capinflatum BLCC-M114</name>
    <dbReference type="NCBI Taxonomy" id="3022440"/>
    <lineage>
        <taxon>Bacteria</taxon>
        <taxon>Bacillati</taxon>
        <taxon>Cyanobacteriota</taxon>
        <taxon>Cyanophyceae</taxon>
        <taxon>Desertifilales</taxon>
        <taxon>Desertifilaceae</taxon>
        <taxon>Roseofilum</taxon>
        <taxon>Roseofilum capinflatum</taxon>
    </lineage>
</organism>
<dbReference type="Gene3D" id="3.40.50.150">
    <property type="entry name" value="Vaccinia Virus protein VP39"/>
    <property type="match status" value="1"/>
</dbReference>
<feature type="repeat" description="TPR" evidence="1">
    <location>
        <begin position="7"/>
        <end position="40"/>
    </location>
</feature>
<dbReference type="Pfam" id="PF13432">
    <property type="entry name" value="TPR_16"/>
    <property type="match status" value="1"/>
</dbReference>
<dbReference type="SUPFAM" id="SSF48452">
    <property type="entry name" value="TPR-like"/>
    <property type="match status" value="1"/>
</dbReference>
<dbReference type="Pfam" id="PF13847">
    <property type="entry name" value="Methyltransf_31"/>
    <property type="match status" value="1"/>
</dbReference>
<dbReference type="InterPro" id="IPR025714">
    <property type="entry name" value="Methyltranfer_dom"/>
</dbReference>
<dbReference type="Gene3D" id="1.25.40.10">
    <property type="entry name" value="Tetratricopeptide repeat domain"/>
    <property type="match status" value="2"/>
</dbReference>
<comment type="caution">
    <text evidence="3">The sequence shown here is derived from an EMBL/GenBank/DDBJ whole genome shotgun (WGS) entry which is preliminary data.</text>
</comment>